<protein>
    <submittedName>
        <fullName evidence="3">HesB/YadR/YfhF family protein</fullName>
    </submittedName>
</protein>
<dbReference type="Pfam" id="PF01521">
    <property type="entry name" value="Fe-S_biosyn"/>
    <property type="match status" value="1"/>
</dbReference>
<dbReference type="RefSeq" id="WP_251873273.1">
    <property type="nucleotide sequence ID" value="NZ_CP098755.1"/>
</dbReference>
<dbReference type="Proteomes" id="UP001056500">
    <property type="component" value="Chromosome"/>
</dbReference>
<gene>
    <name evidence="3" type="ORF">NDK47_02235</name>
</gene>
<evidence type="ECO:0000313" key="3">
    <source>
        <dbReference type="EMBL" id="USG66176.1"/>
    </source>
</evidence>
<evidence type="ECO:0000256" key="1">
    <source>
        <dbReference type="ARBA" id="ARBA00006718"/>
    </source>
</evidence>
<feature type="domain" description="Core" evidence="2">
    <location>
        <begin position="1"/>
        <end position="89"/>
    </location>
</feature>
<evidence type="ECO:0000259" key="2">
    <source>
        <dbReference type="Pfam" id="PF01521"/>
    </source>
</evidence>
<reference evidence="3" key="1">
    <citation type="submission" date="2022-06" db="EMBL/GenBank/DDBJ databases">
        <title>Genome sequencing of Brevibacillus sp. BB3-R1.</title>
        <authorList>
            <person name="Heo J."/>
            <person name="Lee D."/>
            <person name="Won M."/>
            <person name="Han B.-H."/>
            <person name="Hong S.-B."/>
            <person name="Kwon S.-W."/>
        </authorList>
    </citation>
    <scope>NUCLEOTIDE SEQUENCE</scope>
    <source>
        <strain evidence="3">BB3-R1</strain>
    </source>
</reference>
<dbReference type="InterPro" id="IPR035903">
    <property type="entry name" value="HesB-like_dom_sf"/>
</dbReference>
<organism evidence="3 4">
    <name type="scientific">Brevibacillus ruminantium</name>
    <dbReference type="NCBI Taxonomy" id="2950604"/>
    <lineage>
        <taxon>Bacteria</taxon>
        <taxon>Bacillati</taxon>
        <taxon>Bacillota</taxon>
        <taxon>Bacilli</taxon>
        <taxon>Bacillales</taxon>
        <taxon>Paenibacillaceae</taxon>
        <taxon>Brevibacillus</taxon>
    </lineage>
</organism>
<dbReference type="InterPro" id="IPR000361">
    <property type="entry name" value="ATAP_core_dom"/>
</dbReference>
<sequence>MKITVTPSALAWFQEECGFQSGDFVRFYARYGGSSTIQDSYSMGFTREVPDNMGISTVAEGITFYIVEDEIWYLDGKDMTVDYHKEQDEIVYAFD</sequence>
<comment type="similarity">
    <text evidence="1">Belongs to the HesB/IscA family.</text>
</comment>
<accession>A0ABY4WNF2</accession>
<name>A0ABY4WNF2_9BACL</name>
<dbReference type="SUPFAM" id="SSF89360">
    <property type="entry name" value="HesB-like domain"/>
    <property type="match status" value="1"/>
</dbReference>
<proteinExistence type="inferred from homology"/>
<keyword evidence="4" id="KW-1185">Reference proteome</keyword>
<dbReference type="PIRSF" id="PIRSF034852">
    <property type="entry name" value="UCP034852"/>
    <property type="match status" value="1"/>
</dbReference>
<evidence type="ECO:0000313" key="4">
    <source>
        <dbReference type="Proteomes" id="UP001056500"/>
    </source>
</evidence>
<dbReference type="InterPro" id="IPR008326">
    <property type="entry name" value="PdhI-like"/>
</dbReference>
<dbReference type="EMBL" id="CP098755">
    <property type="protein sequence ID" value="USG66176.1"/>
    <property type="molecule type" value="Genomic_DNA"/>
</dbReference>
<dbReference type="Gene3D" id="2.60.300.12">
    <property type="entry name" value="HesB-like domain"/>
    <property type="match status" value="1"/>
</dbReference>